<keyword evidence="8" id="KW-0804">Transcription</keyword>
<dbReference type="Gene3D" id="1.10.10.1330">
    <property type="entry name" value="RNA polymerase sigma-54 factor, core-binding domain"/>
    <property type="match status" value="1"/>
</dbReference>
<feature type="domain" description="RNA polymerase sigma factor 54 DNA-binding" evidence="10">
    <location>
        <begin position="273"/>
        <end position="428"/>
    </location>
</feature>
<evidence type="ECO:0000256" key="9">
    <source>
        <dbReference type="SAM" id="MobiDB-lite"/>
    </source>
</evidence>
<gene>
    <name evidence="12" type="primary">rpoN</name>
    <name evidence="12" type="ORF">H8S22_16010</name>
</gene>
<evidence type="ECO:0000259" key="10">
    <source>
        <dbReference type="Pfam" id="PF04552"/>
    </source>
</evidence>
<dbReference type="PIRSF" id="PIRSF000774">
    <property type="entry name" value="RpoN"/>
    <property type="match status" value="1"/>
</dbReference>
<dbReference type="PROSITE" id="PS00718">
    <property type="entry name" value="SIGMA54_2"/>
    <property type="match status" value="1"/>
</dbReference>
<dbReference type="Gene3D" id="1.10.10.60">
    <property type="entry name" value="Homeodomain-like"/>
    <property type="match status" value="1"/>
</dbReference>
<dbReference type="Pfam" id="PF04963">
    <property type="entry name" value="Sigma54_CBD"/>
    <property type="match status" value="1"/>
</dbReference>
<feature type="region of interest" description="Disordered" evidence="9">
    <location>
        <begin position="48"/>
        <end position="80"/>
    </location>
</feature>
<name>A0ABR7FUY3_9FIRM</name>
<evidence type="ECO:0000256" key="4">
    <source>
        <dbReference type="ARBA" id="ARBA00022695"/>
    </source>
</evidence>
<dbReference type="InterPro" id="IPR038709">
    <property type="entry name" value="RpoN_core-bd_sf"/>
</dbReference>
<evidence type="ECO:0000256" key="2">
    <source>
        <dbReference type="ARBA" id="ARBA00022478"/>
    </source>
</evidence>
<evidence type="ECO:0000313" key="13">
    <source>
        <dbReference type="Proteomes" id="UP000635828"/>
    </source>
</evidence>
<sequence>MAYGLELQQGLSQQLNQFQLQSLNILSLDNYELDEFLQNEFAENPLLEYKPQSESPQMLSGNAGGYRETERPEIKDESPRDKKTFFMEQLHLVQFTRKELDIMTYLIDCLEDSGLLHVSLEEISDNLGVPLEEIKACHDALINLEPAGVFARNLEECLMLQLERKGLLDDDLEKIILEHLSDVATGHIASITRTLGLSTVQARKYIQQIQQLNPRPFSGYSYEKAEYIVPDIIIQRNGDEWKIELNDNWIGNYSLNDYYLKMMKEIEDPELKEYFQKKYERSRFIIASIEQRRQTITKIVWAVFKKQKEYFTKGGKLKPMCMQDVADETQMHVSTVSRASKGKYIQSPFGTVSIKDLFASSYSFGNQWNTADDIKEAIWKLIQSEDPKKPYSDLKISQLLLEKEMKISRRTVAKYRKEMGILGTYSRKDSESFGW</sequence>
<evidence type="ECO:0000256" key="6">
    <source>
        <dbReference type="ARBA" id="ARBA00023082"/>
    </source>
</evidence>
<dbReference type="Pfam" id="PF00309">
    <property type="entry name" value="Sigma54_AID"/>
    <property type="match status" value="1"/>
</dbReference>
<evidence type="ECO:0000256" key="7">
    <source>
        <dbReference type="ARBA" id="ARBA00023125"/>
    </source>
</evidence>
<dbReference type="PROSITE" id="PS00717">
    <property type="entry name" value="SIGMA54_1"/>
    <property type="match status" value="1"/>
</dbReference>
<evidence type="ECO:0000256" key="5">
    <source>
        <dbReference type="ARBA" id="ARBA00023015"/>
    </source>
</evidence>
<evidence type="ECO:0000256" key="1">
    <source>
        <dbReference type="ARBA" id="ARBA00008798"/>
    </source>
</evidence>
<dbReference type="PANTHER" id="PTHR32248:SF4">
    <property type="entry name" value="RNA POLYMERASE SIGMA-54 FACTOR"/>
    <property type="match status" value="1"/>
</dbReference>
<dbReference type="PROSITE" id="PS50044">
    <property type="entry name" value="SIGMA54_3"/>
    <property type="match status" value="1"/>
</dbReference>
<evidence type="ECO:0000256" key="8">
    <source>
        <dbReference type="ARBA" id="ARBA00023163"/>
    </source>
</evidence>
<evidence type="ECO:0000259" key="11">
    <source>
        <dbReference type="Pfam" id="PF04963"/>
    </source>
</evidence>
<comment type="similarity">
    <text evidence="1">Belongs to the sigma-54 factor family.</text>
</comment>
<accession>A0ABR7FUY3</accession>
<reference evidence="12 13" key="1">
    <citation type="submission" date="2020-08" db="EMBL/GenBank/DDBJ databases">
        <title>Genome public.</title>
        <authorList>
            <person name="Liu C."/>
            <person name="Sun Q."/>
        </authorList>
    </citation>
    <scope>NUCLEOTIDE SEQUENCE [LARGE SCALE GENOMIC DNA]</scope>
    <source>
        <strain evidence="12 13">NSJ-7</strain>
    </source>
</reference>
<dbReference type="InterPro" id="IPR007046">
    <property type="entry name" value="RNA_pol_sigma_54_core-bd"/>
</dbReference>
<dbReference type="InterPro" id="IPR000394">
    <property type="entry name" value="RNA_pol_sigma_54"/>
</dbReference>
<evidence type="ECO:0000313" key="12">
    <source>
        <dbReference type="EMBL" id="MBC5679013.1"/>
    </source>
</evidence>
<dbReference type="Proteomes" id="UP000635828">
    <property type="component" value="Unassembled WGS sequence"/>
</dbReference>
<dbReference type="InterPro" id="IPR007634">
    <property type="entry name" value="RNA_pol_sigma_54_DNA-bd"/>
</dbReference>
<keyword evidence="2" id="KW-0240">DNA-directed RNA polymerase</keyword>
<keyword evidence="7" id="KW-0238">DNA-binding</keyword>
<keyword evidence="6" id="KW-0731">Sigma factor</keyword>
<protein>
    <submittedName>
        <fullName evidence="12">RNA polymerase factor sigma-54</fullName>
    </submittedName>
</protein>
<keyword evidence="13" id="KW-1185">Reference proteome</keyword>
<organism evidence="12 13">
    <name type="scientific">Anaerostipes hominis</name>
    <name type="common">ex Liu et al. 2021</name>
    <dbReference type="NCBI Taxonomy" id="2763018"/>
    <lineage>
        <taxon>Bacteria</taxon>
        <taxon>Bacillati</taxon>
        <taxon>Bacillota</taxon>
        <taxon>Clostridia</taxon>
        <taxon>Lachnospirales</taxon>
        <taxon>Lachnospiraceae</taxon>
        <taxon>Anaerostipes</taxon>
    </lineage>
</organism>
<keyword evidence="3" id="KW-0808">Transferase</keyword>
<dbReference type="EMBL" id="JACOOS010000027">
    <property type="protein sequence ID" value="MBC5679013.1"/>
    <property type="molecule type" value="Genomic_DNA"/>
</dbReference>
<dbReference type="RefSeq" id="WP_024727481.1">
    <property type="nucleotide sequence ID" value="NZ_JACOOS010000027.1"/>
</dbReference>
<dbReference type="NCBIfam" id="TIGR02395">
    <property type="entry name" value="rpoN_sigma"/>
    <property type="match status" value="1"/>
</dbReference>
<dbReference type="Pfam" id="PF04552">
    <property type="entry name" value="Sigma54_DBD"/>
    <property type="match status" value="1"/>
</dbReference>
<feature type="compositionally biased region" description="Basic and acidic residues" evidence="9">
    <location>
        <begin position="67"/>
        <end position="80"/>
    </location>
</feature>
<evidence type="ECO:0000256" key="3">
    <source>
        <dbReference type="ARBA" id="ARBA00022679"/>
    </source>
</evidence>
<proteinExistence type="inferred from homology"/>
<feature type="domain" description="RNA polymerase sigma factor 54 core-binding" evidence="11">
    <location>
        <begin position="86"/>
        <end position="259"/>
    </location>
</feature>
<keyword evidence="4" id="KW-0548">Nucleotidyltransferase</keyword>
<dbReference type="PRINTS" id="PR00045">
    <property type="entry name" value="SIGMA54FCT"/>
</dbReference>
<keyword evidence="5" id="KW-0805">Transcription regulation</keyword>
<dbReference type="PANTHER" id="PTHR32248">
    <property type="entry name" value="RNA POLYMERASE SIGMA-54 FACTOR"/>
    <property type="match status" value="1"/>
</dbReference>
<comment type="caution">
    <text evidence="12">The sequence shown here is derived from an EMBL/GenBank/DDBJ whole genome shotgun (WGS) entry which is preliminary data.</text>
</comment>